<accession>A0A7X3HBW6</accession>
<dbReference type="Proteomes" id="UP000461288">
    <property type="component" value="Unassembled WGS sequence"/>
</dbReference>
<organism evidence="2 3">
    <name type="scientific">Metapseudomonas otitidis</name>
    <dbReference type="NCBI Taxonomy" id="319939"/>
    <lineage>
        <taxon>Bacteria</taxon>
        <taxon>Pseudomonadati</taxon>
        <taxon>Pseudomonadota</taxon>
        <taxon>Gammaproteobacteria</taxon>
        <taxon>Pseudomonadales</taxon>
        <taxon>Pseudomonadaceae</taxon>
        <taxon>Metapseudomonas</taxon>
    </lineage>
</organism>
<evidence type="ECO:0000313" key="2">
    <source>
        <dbReference type="EMBL" id="MWK58900.1"/>
    </source>
</evidence>
<dbReference type="EMBL" id="WTFN01000074">
    <property type="protein sequence ID" value="MWK58900.1"/>
    <property type="molecule type" value="Genomic_DNA"/>
</dbReference>
<reference evidence="2 3" key="1">
    <citation type="submission" date="2019-12" db="EMBL/GenBank/DDBJ databases">
        <title>Draft genome sequence of Pseudomonas otitidis recovered from a chicken carcass.</title>
        <authorList>
            <person name="Vieira T.R."/>
            <person name="Oliviera E.F.C."/>
            <person name="Silva N.M.V."/>
            <person name="Sambrano G.E."/>
            <person name="Cibulski S.P."/>
            <person name="Cardoso M.R.I."/>
        </authorList>
    </citation>
    <scope>NUCLEOTIDE SEQUENCE [LARGE SCALE GENOMIC DNA]</scope>
    <source>
        <strain evidence="2 3">25_K</strain>
    </source>
</reference>
<keyword evidence="1" id="KW-1133">Transmembrane helix</keyword>
<name>A0A7X3HBW6_9GAMM</name>
<keyword evidence="1" id="KW-0812">Transmembrane</keyword>
<evidence type="ECO:0000256" key="1">
    <source>
        <dbReference type="SAM" id="Phobius"/>
    </source>
</evidence>
<feature type="transmembrane region" description="Helical" evidence="1">
    <location>
        <begin position="55"/>
        <end position="73"/>
    </location>
</feature>
<keyword evidence="1" id="KW-0472">Membrane</keyword>
<comment type="caution">
    <text evidence="2">The sequence shown here is derived from an EMBL/GenBank/DDBJ whole genome shotgun (WGS) entry which is preliminary data.</text>
</comment>
<evidence type="ECO:0000313" key="3">
    <source>
        <dbReference type="Proteomes" id="UP000461288"/>
    </source>
</evidence>
<sequence length="196" mass="22155">MSRTRRSFHGNSYQVVDIWHAVTTTGKCWLGLAVAMTVGGGILLVLLAGERLPPTWPGFWLLLCVLLATPFGLKVWRSQSAGILLDLQQGTLSFSADDLENNLHDILSMRRFFDHARRISIALHDIERLDNDTFSSGRGQFRKRRFALNLSGDFGSYQLMFSHKQKRDECRSLLTQVLRRTKGAAPSQDSNIAFPY</sequence>
<feature type="transmembrane region" description="Helical" evidence="1">
    <location>
        <begin position="28"/>
        <end position="49"/>
    </location>
</feature>
<dbReference type="AlphaFoldDB" id="A0A7X3HBW6"/>
<dbReference type="RefSeq" id="WP_160482183.1">
    <property type="nucleotide sequence ID" value="NZ_WTFN01000074.1"/>
</dbReference>
<proteinExistence type="predicted"/>
<gene>
    <name evidence="2" type="ORF">GO594_23195</name>
</gene>
<protein>
    <submittedName>
        <fullName evidence="2">Uncharacterized protein</fullName>
    </submittedName>
</protein>